<organism evidence="2 3">
    <name type="scientific">Kaistia terrae</name>
    <dbReference type="NCBI Taxonomy" id="537017"/>
    <lineage>
        <taxon>Bacteria</taxon>
        <taxon>Pseudomonadati</taxon>
        <taxon>Pseudomonadota</taxon>
        <taxon>Alphaproteobacteria</taxon>
        <taxon>Hyphomicrobiales</taxon>
        <taxon>Kaistiaceae</taxon>
        <taxon>Kaistia</taxon>
    </lineage>
</organism>
<name>A0ABW0PXE7_9HYPH</name>
<dbReference type="InterPro" id="IPR056975">
    <property type="entry name" value="HTH_73"/>
</dbReference>
<dbReference type="Pfam" id="PF24718">
    <property type="entry name" value="HTH_73"/>
    <property type="match status" value="1"/>
</dbReference>
<evidence type="ECO:0000313" key="3">
    <source>
        <dbReference type="Proteomes" id="UP001596150"/>
    </source>
</evidence>
<accession>A0ABW0PXE7</accession>
<dbReference type="Proteomes" id="UP001596150">
    <property type="component" value="Unassembled WGS sequence"/>
</dbReference>
<gene>
    <name evidence="2" type="ORF">ACFPP9_15860</name>
</gene>
<dbReference type="EMBL" id="JBHSML010000007">
    <property type="protein sequence ID" value="MFC5517261.1"/>
    <property type="molecule type" value="Genomic_DNA"/>
</dbReference>
<evidence type="ECO:0000259" key="1">
    <source>
        <dbReference type="Pfam" id="PF24718"/>
    </source>
</evidence>
<protein>
    <recommendedName>
        <fullName evidence="1">HTH-like domain-containing protein</fullName>
    </recommendedName>
</protein>
<evidence type="ECO:0000313" key="2">
    <source>
        <dbReference type="EMBL" id="MFC5517261.1"/>
    </source>
</evidence>
<reference evidence="3" key="1">
    <citation type="journal article" date="2019" name="Int. J. Syst. Evol. Microbiol.">
        <title>The Global Catalogue of Microorganisms (GCM) 10K type strain sequencing project: providing services to taxonomists for standard genome sequencing and annotation.</title>
        <authorList>
            <consortium name="The Broad Institute Genomics Platform"/>
            <consortium name="The Broad Institute Genome Sequencing Center for Infectious Disease"/>
            <person name="Wu L."/>
            <person name="Ma J."/>
        </authorList>
    </citation>
    <scope>NUCLEOTIDE SEQUENCE [LARGE SCALE GENOMIC DNA]</scope>
    <source>
        <strain evidence="3">KACC 12633</strain>
    </source>
</reference>
<comment type="caution">
    <text evidence="2">The sequence shown here is derived from an EMBL/GenBank/DDBJ whole genome shotgun (WGS) entry which is preliminary data.</text>
</comment>
<sequence>MTIDEAATELARMYHQGIPNREQALSVHLCGITFATQLDGMPLKELATRAGIPVNYATEIRKGMNLARYVETKKAEA</sequence>
<proteinExistence type="predicted"/>
<feature type="domain" description="HTH-like" evidence="1">
    <location>
        <begin position="2"/>
        <end position="73"/>
    </location>
</feature>
<keyword evidence="3" id="KW-1185">Reference proteome</keyword>
<dbReference type="RefSeq" id="WP_266345593.1">
    <property type="nucleotide sequence ID" value="NZ_JAPKNH010000009.1"/>
</dbReference>